<dbReference type="AlphaFoldDB" id="A0A2H3AZB8"/>
<sequence>MTPFYIDAIIPDGSAGAIVSDLAVPAAYLDETYPSQVSVIVDADVIEGARMMARYEAMRLREEREKSKRTNLQVFPTSVLVSLTLSLYLVLATKRKENITAATLKTAEDKNLSR</sequence>
<reference evidence="2" key="1">
    <citation type="journal article" date="2017" name="Nat. Ecol. Evol.">
        <title>Genome expansion and lineage-specific genetic innovations in the forest pathogenic fungi Armillaria.</title>
        <authorList>
            <person name="Sipos G."/>
            <person name="Prasanna A.N."/>
            <person name="Walter M.C."/>
            <person name="O'Connor E."/>
            <person name="Balint B."/>
            <person name="Krizsan K."/>
            <person name="Kiss B."/>
            <person name="Hess J."/>
            <person name="Varga T."/>
            <person name="Slot J."/>
            <person name="Riley R."/>
            <person name="Boka B."/>
            <person name="Rigling D."/>
            <person name="Barry K."/>
            <person name="Lee J."/>
            <person name="Mihaltcheva S."/>
            <person name="LaButti K."/>
            <person name="Lipzen A."/>
            <person name="Waldron R."/>
            <person name="Moloney N.M."/>
            <person name="Sperisen C."/>
            <person name="Kredics L."/>
            <person name="Vagvoelgyi C."/>
            <person name="Patrignani A."/>
            <person name="Fitzpatrick D."/>
            <person name="Nagy I."/>
            <person name="Doyle S."/>
            <person name="Anderson J.B."/>
            <person name="Grigoriev I.V."/>
            <person name="Gueldener U."/>
            <person name="Muensterkoetter M."/>
            <person name="Nagy L.G."/>
        </authorList>
    </citation>
    <scope>NUCLEOTIDE SEQUENCE [LARGE SCALE GENOMIC DNA]</scope>
    <source>
        <strain evidence="2">28-4</strain>
    </source>
</reference>
<dbReference type="EMBL" id="KZ293454">
    <property type="protein sequence ID" value="PBK64011.1"/>
    <property type="molecule type" value="Genomic_DNA"/>
</dbReference>
<accession>A0A2H3AZB8</accession>
<gene>
    <name evidence="1" type="ORF">ARMSODRAFT_979401</name>
</gene>
<proteinExistence type="predicted"/>
<name>A0A2H3AZB8_9AGAR</name>
<evidence type="ECO:0000313" key="1">
    <source>
        <dbReference type="EMBL" id="PBK64011.1"/>
    </source>
</evidence>
<dbReference type="Proteomes" id="UP000218334">
    <property type="component" value="Unassembled WGS sequence"/>
</dbReference>
<keyword evidence="2" id="KW-1185">Reference proteome</keyword>
<organism evidence="1 2">
    <name type="scientific">Armillaria solidipes</name>
    <dbReference type="NCBI Taxonomy" id="1076256"/>
    <lineage>
        <taxon>Eukaryota</taxon>
        <taxon>Fungi</taxon>
        <taxon>Dikarya</taxon>
        <taxon>Basidiomycota</taxon>
        <taxon>Agaricomycotina</taxon>
        <taxon>Agaricomycetes</taxon>
        <taxon>Agaricomycetidae</taxon>
        <taxon>Agaricales</taxon>
        <taxon>Marasmiineae</taxon>
        <taxon>Physalacriaceae</taxon>
        <taxon>Armillaria</taxon>
    </lineage>
</organism>
<evidence type="ECO:0000313" key="2">
    <source>
        <dbReference type="Proteomes" id="UP000218334"/>
    </source>
</evidence>
<protein>
    <submittedName>
        <fullName evidence="1">Uncharacterized protein</fullName>
    </submittedName>
</protein>